<dbReference type="InterPro" id="IPR002885">
    <property type="entry name" value="PPR_rpt"/>
</dbReference>
<dbReference type="Proteomes" id="UP000467840">
    <property type="component" value="Chromosome 14"/>
</dbReference>
<accession>A0A6A6MJC8</accession>
<evidence type="ECO:0000256" key="1">
    <source>
        <dbReference type="ARBA" id="ARBA00022737"/>
    </source>
</evidence>
<dbReference type="InterPro" id="IPR046960">
    <property type="entry name" value="PPR_At4g14850-like_plant"/>
</dbReference>
<keyword evidence="3" id="KW-1185">Reference proteome</keyword>
<dbReference type="Pfam" id="PF01535">
    <property type="entry name" value="PPR"/>
    <property type="match status" value="2"/>
</dbReference>
<dbReference type="GO" id="GO:0009451">
    <property type="term" value="P:RNA modification"/>
    <property type="evidence" value="ECO:0007669"/>
    <property type="project" value="InterPro"/>
</dbReference>
<evidence type="ECO:0000313" key="3">
    <source>
        <dbReference type="Proteomes" id="UP000467840"/>
    </source>
</evidence>
<reference evidence="2 3" key="1">
    <citation type="journal article" date="2020" name="Mol. Plant">
        <title>The Chromosome-Based Rubber Tree Genome Provides New Insights into Spurge Genome Evolution and Rubber Biosynthesis.</title>
        <authorList>
            <person name="Liu J."/>
            <person name="Shi C."/>
            <person name="Shi C.C."/>
            <person name="Li W."/>
            <person name="Zhang Q.J."/>
            <person name="Zhang Y."/>
            <person name="Li K."/>
            <person name="Lu H.F."/>
            <person name="Shi C."/>
            <person name="Zhu S.T."/>
            <person name="Xiao Z.Y."/>
            <person name="Nan H."/>
            <person name="Yue Y."/>
            <person name="Zhu X.G."/>
            <person name="Wu Y."/>
            <person name="Hong X.N."/>
            <person name="Fan G.Y."/>
            <person name="Tong Y."/>
            <person name="Zhang D."/>
            <person name="Mao C.L."/>
            <person name="Liu Y.L."/>
            <person name="Hao S.J."/>
            <person name="Liu W.Q."/>
            <person name="Lv M.Q."/>
            <person name="Zhang H.B."/>
            <person name="Liu Y."/>
            <person name="Hu-Tang G.R."/>
            <person name="Wang J.P."/>
            <person name="Wang J.H."/>
            <person name="Sun Y.H."/>
            <person name="Ni S.B."/>
            <person name="Chen W.B."/>
            <person name="Zhang X.C."/>
            <person name="Jiao Y.N."/>
            <person name="Eichler E.E."/>
            <person name="Li G.H."/>
            <person name="Liu X."/>
            <person name="Gao L.Z."/>
        </authorList>
    </citation>
    <scope>NUCLEOTIDE SEQUENCE [LARGE SCALE GENOMIC DNA]</scope>
    <source>
        <strain evidence="3">cv. GT1</strain>
        <tissue evidence="2">Leaf</tissue>
    </source>
</reference>
<proteinExistence type="predicted"/>
<dbReference type="PANTHER" id="PTHR47926">
    <property type="entry name" value="PENTATRICOPEPTIDE REPEAT-CONTAINING PROTEIN"/>
    <property type="match status" value="1"/>
</dbReference>
<keyword evidence="1" id="KW-0677">Repeat</keyword>
<evidence type="ECO:0008006" key="4">
    <source>
        <dbReference type="Google" id="ProtNLM"/>
    </source>
</evidence>
<gene>
    <name evidence="2" type="ORF">GH714_034762</name>
</gene>
<organism evidence="2 3">
    <name type="scientific">Hevea brasiliensis</name>
    <name type="common">Para rubber tree</name>
    <name type="synonym">Siphonia brasiliensis</name>
    <dbReference type="NCBI Taxonomy" id="3981"/>
    <lineage>
        <taxon>Eukaryota</taxon>
        <taxon>Viridiplantae</taxon>
        <taxon>Streptophyta</taxon>
        <taxon>Embryophyta</taxon>
        <taxon>Tracheophyta</taxon>
        <taxon>Spermatophyta</taxon>
        <taxon>Magnoliopsida</taxon>
        <taxon>eudicotyledons</taxon>
        <taxon>Gunneridae</taxon>
        <taxon>Pentapetalae</taxon>
        <taxon>rosids</taxon>
        <taxon>fabids</taxon>
        <taxon>Malpighiales</taxon>
        <taxon>Euphorbiaceae</taxon>
        <taxon>Crotonoideae</taxon>
        <taxon>Micrandreae</taxon>
        <taxon>Hevea</taxon>
    </lineage>
</organism>
<dbReference type="Gene3D" id="1.25.40.10">
    <property type="entry name" value="Tetratricopeptide repeat domain"/>
    <property type="match status" value="1"/>
</dbReference>
<dbReference type="InterPro" id="IPR011990">
    <property type="entry name" value="TPR-like_helical_dom_sf"/>
</dbReference>
<dbReference type="AlphaFoldDB" id="A0A6A6MJC8"/>
<comment type="caution">
    <text evidence="2">The sequence shown here is derived from an EMBL/GenBank/DDBJ whole genome shotgun (WGS) entry which is preliminary data.</text>
</comment>
<name>A0A6A6MJC8_HEVBR</name>
<sequence>MYANCGRVNIARYVFDRVFDKNIVVCNAIIRCYGMVEEAQELFARMGDYAVKQNEKHYACMVDTLGRAGYLDRAVALIKTMPAKPEKCLWCLNWCL</sequence>
<protein>
    <recommendedName>
        <fullName evidence="4">Pentacotripeptide-repeat region of PRORP domain-containing protein</fullName>
    </recommendedName>
</protein>
<dbReference type="EMBL" id="JAAGAX010000006">
    <property type="protein sequence ID" value="KAF2312463.1"/>
    <property type="molecule type" value="Genomic_DNA"/>
</dbReference>
<dbReference type="GO" id="GO:0003723">
    <property type="term" value="F:RNA binding"/>
    <property type="evidence" value="ECO:0007669"/>
    <property type="project" value="InterPro"/>
</dbReference>
<evidence type="ECO:0000313" key="2">
    <source>
        <dbReference type="EMBL" id="KAF2312463.1"/>
    </source>
</evidence>